<dbReference type="OMA" id="ENCCIIS"/>
<dbReference type="GO" id="GO:0000398">
    <property type="term" value="P:mRNA splicing, via spliceosome"/>
    <property type="evidence" value="ECO:0007669"/>
    <property type="project" value="InterPro"/>
</dbReference>
<dbReference type="GO" id="GO:0005737">
    <property type="term" value="C:cytoplasm"/>
    <property type="evidence" value="ECO:0007669"/>
    <property type="project" value="UniProtKB-SubCell"/>
</dbReference>
<organism evidence="15 16">
    <name type="scientific">Rhinopithecus roxellana</name>
    <name type="common">Golden snub-nosed monkey</name>
    <name type="synonym">Pygathrix roxellana</name>
    <dbReference type="NCBI Taxonomy" id="61622"/>
    <lineage>
        <taxon>Eukaryota</taxon>
        <taxon>Metazoa</taxon>
        <taxon>Chordata</taxon>
        <taxon>Craniata</taxon>
        <taxon>Vertebrata</taxon>
        <taxon>Euteleostomi</taxon>
        <taxon>Mammalia</taxon>
        <taxon>Eutheria</taxon>
        <taxon>Euarchontoglires</taxon>
        <taxon>Primates</taxon>
        <taxon>Haplorrhini</taxon>
        <taxon>Catarrhini</taxon>
        <taxon>Cercopithecidae</taxon>
        <taxon>Colobinae</taxon>
        <taxon>Rhinopithecus</taxon>
    </lineage>
</organism>
<evidence type="ECO:0000256" key="8">
    <source>
        <dbReference type="ARBA" id="ARBA00022884"/>
    </source>
</evidence>
<keyword evidence="7" id="KW-0747">Spliceosome</keyword>
<dbReference type="PANTHER" id="PTHR11193">
    <property type="entry name" value="SMALL NUCLEAR RIBONUCLEOPROTEIN E"/>
    <property type="match status" value="1"/>
</dbReference>
<dbReference type="InterPro" id="IPR001163">
    <property type="entry name" value="Sm_dom_euk/arc"/>
</dbReference>
<evidence type="ECO:0000256" key="2">
    <source>
        <dbReference type="ARBA" id="ARBA00004496"/>
    </source>
</evidence>
<dbReference type="Proteomes" id="UP000233200">
    <property type="component" value="Unplaced"/>
</dbReference>
<dbReference type="AlphaFoldDB" id="A0A2K6QAF3"/>
<keyword evidence="8" id="KW-0694">RNA-binding</keyword>
<evidence type="ECO:0000256" key="5">
    <source>
        <dbReference type="ARBA" id="ARBA00022490"/>
    </source>
</evidence>
<evidence type="ECO:0000256" key="12">
    <source>
        <dbReference type="ARBA" id="ARBA00030143"/>
    </source>
</evidence>
<dbReference type="SMART" id="SM00651">
    <property type="entry name" value="Sm"/>
    <property type="match status" value="1"/>
</dbReference>
<evidence type="ECO:0000256" key="1">
    <source>
        <dbReference type="ARBA" id="ARBA00004123"/>
    </source>
</evidence>
<proteinExistence type="inferred from homology"/>
<evidence type="ECO:0000256" key="7">
    <source>
        <dbReference type="ARBA" id="ARBA00022728"/>
    </source>
</evidence>
<evidence type="ECO:0000256" key="10">
    <source>
        <dbReference type="ARBA" id="ARBA00023242"/>
    </source>
</evidence>
<name>A0A2K6QAF3_RHIRO</name>
<dbReference type="PROSITE" id="PS52002">
    <property type="entry name" value="SM"/>
    <property type="match status" value="1"/>
</dbReference>
<evidence type="ECO:0000256" key="13">
    <source>
        <dbReference type="ARBA" id="ARBA00045276"/>
    </source>
</evidence>
<feature type="domain" description="Sm" evidence="14">
    <location>
        <begin position="1"/>
        <end position="56"/>
    </location>
</feature>
<dbReference type="GO" id="GO:0005681">
    <property type="term" value="C:spliceosomal complex"/>
    <property type="evidence" value="ECO:0007669"/>
    <property type="project" value="UniProtKB-KW"/>
</dbReference>
<dbReference type="InterPro" id="IPR027078">
    <property type="entry name" value="snRNP-E"/>
</dbReference>
<keyword evidence="11" id="KW-0687">Ribonucleoprotein</keyword>
<accession>A0A2K6QAF3</accession>
<evidence type="ECO:0000313" key="16">
    <source>
        <dbReference type="Proteomes" id="UP000233200"/>
    </source>
</evidence>
<dbReference type="SUPFAM" id="SSF50182">
    <property type="entry name" value="Sm-like ribonucleoproteins"/>
    <property type="match status" value="1"/>
</dbReference>
<keyword evidence="6" id="KW-0507">mRNA processing</keyword>
<dbReference type="InterPro" id="IPR010920">
    <property type="entry name" value="LSM_dom_sf"/>
</dbReference>
<reference evidence="15" key="2">
    <citation type="submission" date="2025-09" db="UniProtKB">
        <authorList>
            <consortium name="Ensembl"/>
        </authorList>
    </citation>
    <scope>IDENTIFICATION</scope>
</reference>
<evidence type="ECO:0000259" key="14">
    <source>
        <dbReference type="PROSITE" id="PS52002"/>
    </source>
</evidence>
<evidence type="ECO:0000256" key="4">
    <source>
        <dbReference type="ARBA" id="ARBA00022037"/>
    </source>
</evidence>
<keyword evidence="9" id="KW-0508">mRNA splicing</keyword>
<comment type="subcellular location">
    <subcellularLocation>
        <location evidence="2">Cytoplasm</location>
    </subcellularLocation>
    <subcellularLocation>
        <location evidence="1">Nucleus</location>
    </subcellularLocation>
</comment>
<keyword evidence="5" id="KW-0963">Cytoplasm</keyword>
<comment type="similarity">
    <text evidence="3">Belongs to the snRNP Sm proteins family.</text>
</comment>
<reference evidence="15" key="1">
    <citation type="submission" date="2025-08" db="UniProtKB">
        <authorList>
            <consortium name="Ensembl"/>
        </authorList>
    </citation>
    <scope>IDENTIFICATION</scope>
</reference>
<keyword evidence="10" id="KW-0539">Nucleus</keyword>
<protein>
    <recommendedName>
        <fullName evidence="4">Small nuclear ribonucleoprotein E</fullName>
    </recommendedName>
    <alternativeName>
        <fullName evidence="12">Sm protein E</fullName>
    </alternativeName>
</protein>
<keyword evidence="16" id="KW-1185">Reference proteome</keyword>
<dbReference type="GO" id="GO:0003723">
    <property type="term" value="F:RNA binding"/>
    <property type="evidence" value="ECO:0007669"/>
    <property type="project" value="UniProtKB-KW"/>
</dbReference>
<dbReference type="Pfam" id="PF01423">
    <property type="entry name" value="LSM"/>
    <property type="match status" value="1"/>
</dbReference>
<dbReference type="Gene3D" id="2.30.30.100">
    <property type="match status" value="1"/>
</dbReference>
<evidence type="ECO:0000256" key="9">
    <source>
        <dbReference type="ARBA" id="ARBA00023187"/>
    </source>
</evidence>
<dbReference type="InterPro" id="IPR047575">
    <property type="entry name" value="Sm"/>
</dbReference>
<sequence length="56" mass="6462">MQVNTRIEGCIISFDEYTKLVLDDAEEIYSKTKSRLQLGRIMLKGHNITLLQSFSN</sequence>
<evidence type="ECO:0000256" key="3">
    <source>
        <dbReference type="ARBA" id="ARBA00006850"/>
    </source>
</evidence>
<evidence type="ECO:0000256" key="11">
    <source>
        <dbReference type="ARBA" id="ARBA00023274"/>
    </source>
</evidence>
<dbReference type="Ensembl" id="ENSRROT00000049973.1">
    <property type="protein sequence ID" value="ENSRROP00000025753.1"/>
    <property type="gene ID" value="ENSRROG00000036614.1"/>
</dbReference>
<evidence type="ECO:0000256" key="6">
    <source>
        <dbReference type="ARBA" id="ARBA00022664"/>
    </source>
</evidence>
<dbReference type="STRING" id="61622.ENSRROP00000025753"/>
<evidence type="ECO:0000313" key="15">
    <source>
        <dbReference type="Ensembl" id="ENSRROP00000025753.1"/>
    </source>
</evidence>
<comment type="function">
    <text evidence="13">Plays a role in pre-mRNA splicing as a core component of the spliceosomal U1, U2, U4 and U5 small nuclear ribonucleoproteins (snRNPs), the building blocks of the spliceosome. Component of both the pre-catalytic spliceosome B complex and activated spliceosome C complexes. As a component of the minor spliceosome, involved in the splicing of U12-type introns in pre-mRNAs. As part of the U7 snRNP it is involved in histone 3'-end processing.</text>
</comment>
<dbReference type="GeneTree" id="ENSGT00390000012818"/>